<gene>
    <name evidence="3" type="ORF">PHJA_001811200</name>
</gene>
<keyword evidence="1" id="KW-0347">Helicase</keyword>
<accession>A0A830CQN6</accession>
<dbReference type="SUPFAM" id="SSF52540">
    <property type="entry name" value="P-loop containing nucleoside triphosphate hydrolases"/>
    <property type="match status" value="1"/>
</dbReference>
<sequence>MSEDFLRCPNLSPTEIRKNVLQQISGFLESMGKSISSFDLVPNGFSSIDVHNETRELLTKRIIIIREEDLNAISFLNAKQRFAFQIIPQRIFENKAGAFFVDGPGGTGKSFLYRALLADVRSKGYLALAIATLGIAASILPGGRTAHSRFRIPVDVSEGRSCKVSKQSSLATLIVECKLIIWDEAPMAKRSSIESLNELL</sequence>
<keyword evidence="1" id="KW-0227">DNA damage</keyword>
<dbReference type="OrthoDB" id="1734449at2759"/>
<dbReference type="GO" id="GO:0006281">
    <property type="term" value="P:DNA repair"/>
    <property type="evidence" value="ECO:0007669"/>
    <property type="project" value="UniProtKB-KW"/>
</dbReference>
<comment type="cofactor">
    <cofactor evidence="1">
        <name>Mg(2+)</name>
        <dbReference type="ChEBI" id="CHEBI:18420"/>
    </cofactor>
</comment>
<feature type="domain" description="DNA helicase Pif1-like DEAD-box helicase" evidence="2">
    <location>
        <begin position="76"/>
        <end position="198"/>
    </location>
</feature>
<dbReference type="Pfam" id="PF05970">
    <property type="entry name" value="PIF1"/>
    <property type="match status" value="1"/>
</dbReference>
<dbReference type="PANTHER" id="PTHR10492">
    <property type="match status" value="1"/>
</dbReference>
<keyword evidence="1" id="KW-0378">Hydrolase</keyword>
<dbReference type="Proteomes" id="UP000653305">
    <property type="component" value="Unassembled WGS sequence"/>
</dbReference>
<name>A0A830CQN6_9LAMI</name>
<evidence type="ECO:0000256" key="1">
    <source>
        <dbReference type="RuleBase" id="RU363044"/>
    </source>
</evidence>
<keyword evidence="1" id="KW-0547">Nucleotide-binding</keyword>
<comment type="similarity">
    <text evidence="1">Belongs to the helicase family.</text>
</comment>
<comment type="catalytic activity">
    <reaction evidence="1">
        <text>ATP + H2O = ADP + phosphate + H(+)</text>
        <dbReference type="Rhea" id="RHEA:13065"/>
        <dbReference type="ChEBI" id="CHEBI:15377"/>
        <dbReference type="ChEBI" id="CHEBI:15378"/>
        <dbReference type="ChEBI" id="CHEBI:30616"/>
        <dbReference type="ChEBI" id="CHEBI:43474"/>
        <dbReference type="ChEBI" id="CHEBI:456216"/>
        <dbReference type="EC" id="5.6.2.3"/>
    </reaction>
</comment>
<evidence type="ECO:0000313" key="4">
    <source>
        <dbReference type="Proteomes" id="UP000653305"/>
    </source>
</evidence>
<dbReference type="EMBL" id="BMAC01000450">
    <property type="protein sequence ID" value="GFP96671.1"/>
    <property type="molecule type" value="Genomic_DNA"/>
</dbReference>
<evidence type="ECO:0000259" key="2">
    <source>
        <dbReference type="Pfam" id="PF05970"/>
    </source>
</evidence>
<keyword evidence="1" id="KW-0234">DNA repair</keyword>
<dbReference type="PANTHER" id="PTHR10492:SF57">
    <property type="entry name" value="ATP-DEPENDENT DNA HELICASE"/>
    <property type="match status" value="1"/>
</dbReference>
<dbReference type="GO" id="GO:0016787">
    <property type="term" value="F:hydrolase activity"/>
    <property type="evidence" value="ECO:0007669"/>
    <property type="project" value="UniProtKB-KW"/>
</dbReference>
<proteinExistence type="inferred from homology"/>
<dbReference type="GO" id="GO:0006310">
    <property type="term" value="P:DNA recombination"/>
    <property type="evidence" value="ECO:0007669"/>
    <property type="project" value="UniProtKB-KW"/>
</dbReference>
<dbReference type="InterPro" id="IPR010285">
    <property type="entry name" value="DNA_helicase_pif1-like_DEAD"/>
</dbReference>
<dbReference type="GO" id="GO:0000723">
    <property type="term" value="P:telomere maintenance"/>
    <property type="evidence" value="ECO:0007669"/>
    <property type="project" value="InterPro"/>
</dbReference>
<protein>
    <recommendedName>
        <fullName evidence="1">ATP-dependent DNA helicase</fullName>
        <ecNumber evidence="1">5.6.2.3</ecNumber>
    </recommendedName>
</protein>
<keyword evidence="1" id="KW-0067">ATP-binding</keyword>
<dbReference type="Gene3D" id="3.40.50.300">
    <property type="entry name" value="P-loop containing nucleotide triphosphate hydrolases"/>
    <property type="match status" value="1"/>
</dbReference>
<comment type="caution">
    <text evidence="3">The sequence shown here is derived from an EMBL/GenBank/DDBJ whole genome shotgun (WGS) entry which is preliminary data.</text>
</comment>
<reference evidence="3" key="1">
    <citation type="submission" date="2020-07" db="EMBL/GenBank/DDBJ databases">
        <title>Ethylene signaling mediates host invasion by parasitic plants.</title>
        <authorList>
            <person name="Yoshida S."/>
        </authorList>
    </citation>
    <scope>NUCLEOTIDE SEQUENCE</scope>
    <source>
        <strain evidence="3">Okayama</strain>
    </source>
</reference>
<dbReference type="AlphaFoldDB" id="A0A830CQN6"/>
<dbReference type="GO" id="GO:0005524">
    <property type="term" value="F:ATP binding"/>
    <property type="evidence" value="ECO:0007669"/>
    <property type="project" value="UniProtKB-KW"/>
</dbReference>
<evidence type="ECO:0000313" key="3">
    <source>
        <dbReference type="EMBL" id="GFP96671.1"/>
    </source>
</evidence>
<organism evidence="3 4">
    <name type="scientific">Phtheirospermum japonicum</name>
    <dbReference type="NCBI Taxonomy" id="374723"/>
    <lineage>
        <taxon>Eukaryota</taxon>
        <taxon>Viridiplantae</taxon>
        <taxon>Streptophyta</taxon>
        <taxon>Embryophyta</taxon>
        <taxon>Tracheophyta</taxon>
        <taxon>Spermatophyta</taxon>
        <taxon>Magnoliopsida</taxon>
        <taxon>eudicotyledons</taxon>
        <taxon>Gunneridae</taxon>
        <taxon>Pentapetalae</taxon>
        <taxon>asterids</taxon>
        <taxon>lamiids</taxon>
        <taxon>Lamiales</taxon>
        <taxon>Orobanchaceae</taxon>
        <taxon>Orobanchaceae incertae sedis</taxon>
        <taxon>Phtheirospermum</taxon>
    </lineage>
</organism>
<dbReference type="GO" id="GO:0043139">
    <property type="term" value="F:5'-3' DNA helicase activity"/>
    <property type="evidence" value="ECO:0007669"/>
    <property type="project" value="UniProtKB-EC"/>
</dbReference>
<dbReference type="EC" id="5.6.2.3" evidence="1"/>
<keyword evidence="1" id="KW-0233">DNA recombination</keyword>
<keyword evidence="4" id="KW-1185">Reference proteome</keyword>
<dbReference type="InterPro" id="IPR027417">
    <property type="entry name" value="P-loop_NTPase"/>
</dbReference>